<dbReference type="SUPFAM" id="SSF48179">
    <property type="entry name" value="6-phosphogluconate dehydrogenase C-terminal domain-like"/>
    <property type="match status" value="1"/>
</dbReference>
<accession>A0AAJ0GGG5</accession>
<feature type="domain" description="Ketopantoate reductase C-terminal" evidence="3">
    <location>
        <begin position="198"/>
        <end position="320"/>
    </location>
</feature>
<evidence type="ECO:0000259" key="3">
    <source>
        <dbReference type="Pfam" id="PF08546"/>
    </source>
</evidence>
<dbReference type="Proteomes" id="UP001271007">
    <property type="component" value="Unassembled WGS sequence"/>
</dbReference>
<dbReference type="PANTHER" id="PTHR21708:SF25">
    <property type="entry name" value="PROTEIN PAM1-RELATED"/>
    <property type="match status" value="1"/>
</dbReference>
<dbReference type="Pfam" id="PF08546">
    <property type="entry name" value="ApbA_C"/>
    <property type="match status" value="1"/>
</dbReference>
<proteinExistence type="predicted"/>
<evidence type="ECO:0000256" key="1">
    <source>
        <dbReference type="SAM" id="MobiDB-lite"/>
    </source>
</evidence>
<dbReference type="GO" id="GO:0005737">
    <property type="term" value="C:cytoplasm"/>
    <property type="evidence" value="ECO:0007669"/>
    <property type="project" value="TreeGrafter"/>
</dbReference>
<dbReference type="InterPro" id="IPR051402">
    <property type="entry name" value="KPR-Related"/>
</dbReference>
<dbReference type="PANTHER" id="PTHR21708">
    <property type="entry name" value="PROBABLE 2-DEHYDROPANTOATE 2-REDUCTASE"/>
    <property type="match status" value="1"/>
</dbReference>
<feature type="compositionally biased region" description="Low complexity" evidence="1">
    <location>
        <begin position="752"/>
        <end position="781"/>
    </location>
</feature>
<dbReference type="Gene3D" id="3.40.50.720">
    <property type="entry name" value="NAD(P)-binding Rossmann-like Domain"/>
    <property type="match status" value="1"/>
</dbReference>
<feature type="compositionally biased region" description="Pro residues" evidence="1">
    <location>
        <begin position="331"/>
        <end position="350"/>
    </location>
</feature>
<feature type="compositionally biased region" description="Acidic residues" evidence="1">
    <location>
        <begin position="515"/>
        <end position="526"/>
    </location>
</feature>
<dbReference type="InterPro" id="IPR013332">
    <property type="entry name" value="KPR_N"/>
</dbReference>
<feature type="compositionally biased region" description="Pro residues" evidence="1">
    <location>
        <begin position="358"/>
        <end position="375"/>
    </location>
</feature>
<dbReference type="Pfam" id="PF02558">
    <property type="entry name" value="ApbA"/>
    <property type="match status" value="1"/>
</dbReference>
<sequence>MTRLIQNVLTVGGNGVSAFLSWRLSATNACDVTLVWKSGYESVHQYGISFRSSKFGNERFKPRHVVRTPEEAASTSRASFDYVVLCVKALPDVYDLASVIESVVSPQHTCILVNTTHNLGIESYLEQRFPTNVVLSLVSGVEISQLGASEFEHKGGTDLWVGAASKNPSIPASIQTDMAEALSMTLKSGQVECEVSPNIRQQQYERMVGPIAFHPTSVVFETPTHAELLEKTGVRPLITGVIDELLTIAKAQGCQFKPGFREQTMEQMIVPSETQSIMYQDFMARRPMEVETFLGSPIKLAQEVDVSVPRIETLYAILHNANTINQTRPAQPNPPSPVATQQAPPPPHPQPRMSSMGGPPPPRGPPYGGPPPHGRPPMANGRGPGSRAPSQAGGPPPPRRGPPSMNGYPPPRGMNGNGYTPRGPPPHMSRRASIEGNSDLEEFSHVMLYENIQDGGAGGGADLGYDMANGSHPDLAIRERELALRQKELALREREYNMRRGGGGGGGGRPPPAVYDDDDEEGEDYFDPTGAPGMAPVDENFDMMSVTSRRTRKAPSASQLRNNPEGNGPPSRGGRNGYGRRPPAKNNRTSATIMSEMPNLREQLMNNPLMGYSSDRYGNVDRHNIGQESRTNSLTAERLSELQHGPGGPGPNGFGGGQRGPYPGPVDRRGSQSPGNPLSPGPRANLRPSPPNGYTNGMNGRPSPPGVRQPIPRHPPGHGNAVAPQQIEQQTGVSNLYPPKALSVPQVRSLTGSASASAGSGESGRSAPIDSEPSAHSSSSSLGPRAPIGVR</sequence>
<dbReference type="FunFam" id="1.10.1040.10:FF:000017">
    <property type="entry name" value="2-dehydropantoate 2-reductase"/>
    <property type="match status" value="1"/>
</dbReference>
<feature type="region of interest" description="Disordered" evidence="1">
    <location>
        <begin position="495"/>
        <end position="791"/>
    </location>
</feature>
<dbReference type="EMBL" id="JAWDJX010000004">
    <property type="protein sequence ID" value="KAK3057067.1"/>
    <property type="molecule type" value="Genomic_DNA"/>
</dbReference>
<dbReference type="InterPro" id="IPR008927">
    <property type="entry name" value="6-PGluconate_DH-like_C_sf"/>
</dbReference>
<evidence type="ECO:0000313" key="5">
    <source>
        <dbReference type="Proteomes" id="UP001271007"/>
    </source>
</evidence>
<feature type="compositionally biased region" description="Polar residues" evidence="1">
    <location>
        <begin position="626"/>
        <end position="635"/>
    </location>
</feature>
<protein>
    <recommendedName>
        <fullName evidence="6">2-dehydropantoate 2-reductase</fullName>
    </recommendedName>
</protein>
<evidence type="ECO:0000259" key="2">
    <source>
        <dbReference type="Pfam" id="PF02558"/>
    </source>
</evidence>
<comment type="caution">
    <text evidence="4">The sequence shown here is derived from an EMBL/GenBank/DDBJ whole genome shotgun (WGS) entry which is preliminary data.</text>
</comment>
<dbReference type="AlphaFoldDB" id="A0AAJ0GGG5"/>
<organism evidence="4 5">
    <name type="scientific">Extremus antarcticus</name>
    <dbReference type="NCBI Taxonomy" id="702011"/>
    <lineage>
        <taxon>Eukaryota</taxon>
        <taxon>Fungi</taxon>
        <taxon>Dikarya</taxon>
        <taxon>Ascomycota</taxon>
        <taxon>Pezizomycotina</taxon>
        <taxon>Dothideomycetes</taxon>
        <taxon>Dothideomycetidae</taxon>
        <taxon>Mycosphaerellales</taxon>
        <taxon>Extremaceae</taxon>
        <taxon>Extremus</taxon>
    </lineage>
</organism>
<keyword evidence="5" id="KW-1185">Reference proteome</keyword>
<feature type="compositionally biased region" description="Low complexity" evidence="1">
    <location>
        <begin position="561"/>
        <end position="573"/>
    </location>
</feature>
<feature type="region of interest" description="Disordered" evidence="1">
    <location>
        <begin position="325"/>
        <end position="439"/>
    </location>
</feature>
<dbReference type="Gene3D" id="1.10.1040.10">
    <property type="entry name" value="N-(1-d-carboxylethyl)-l-norvaline Dehydrogenase, domain 2"/>
    <property type="match status" value="1"/>
</dbReference>
<dbReference type="FunFam" id="3.40.50.720:FF:000424">
    <property type="entry name" value="Meiotically up-regulated gene 72 protein"/>
    <property type="match status" value="1"/>
</dbReference>
<feature type="compositionally biased region" description="Gly residues" evidence="1">
    <location>
        <begin position="645"/>
        <end position="659"/>
    </location>
</feature>
<evidence type="ECO:0000313" key="4">
    <source>
        <dbReference type="EMBL" id="KAK3057067.1"/>
    </source>
</evidence>
<dbReference type="InterPro" id="IPR013752">
    <property type="entry name" value="KPA_reductase"/>
</dbReference>
<name>A0AAJ0GGG5_9PEZI</name>
<reference evidence="4" key="1">
    <citation type="submission" date="2023-04" db="EMBL/GenBank/DDBJ databases">
        <title>Black Yeasts Isolated from many extreme environments.</title>
        <authorList>
            <person name="Coleine C."/>
            <person name="Stajich J.E."/>
            <person name="Selbmann L."/>
        </authorList>
    </citation>
    <scope>NUCLEOTIDE SEQUENCE</scope>
    <source>
        <strain evidence="4">CCFEE 5312</strain>
    </source>
</reference>
<evidence type="ECO:0008006" key="6">
    <source>
        <dbReference type="Google" id="ProtNLM"/>
    </source>
</evidence>
<dbReference type="InterPro" id="IPR013328">
    <property type="entry name" value="6PGD_dom2"/>
</dbReference>
<feature type="domain" description="Ketopantoate reductase N-terminal" evidence="2">
    <location>
        <begin position="9"/>
        <end position="164"/>
    </location>
</feature>
<gene>
    <name evidence="4" type="ORF">LTR09_002105</name>
</gene>